<dbReference type="AlphaFoldDB" id="A0A9P6VMU6"/>
<keyword evidence="4" id="KW-0732">Signal</keyword>
<evidence type="ECO:0000256" key="3">
    <source>
        <dbReference type="SAM" id="Phobius"/>
    </source>
</evidence>
<sequence length="583" mass="62695">MALLHLAALLGLSTTALAQSQTVWASVVYTFYGEKIPSLTSGPYNLTPLGANQMFDAGSFLRSRNIDPPENATQLTGPAPINGISQFSIDNSQMYVMSTDDEFIAGSATAFMQGFYPPRGVPILDEQDLLANGTYDAFPLDNYQYPNIGTVSELDFNYIWIAGNIGCTNWAISQAEELESTSYATQTAATTEFYQSLASTVFWEYDPSIVDYENAWILYEYALYQYNHNTSQPISSEDLSQLYNLASQQQFDLNSPNTFGTIPSIAGATLASAVLQQLQHNIASNGVADKLTLLFGSFEPFLAFFALSNLATGQSGEQFNTLPLHGSLMTFELFSNAPNSSSGNSSSSFPTEDELFVRFLFRNGTSSTTPLVEYSLFNRGLNEDDMSWSDFVTDMGAFSLDDVNEWCSACDAITLFCEAIDADVSNDTSSCASAGAKREMSPAVGGVIGATVTLAVLVLGALTAALCGFRLEFRRGLKGLDEGAVGGVGVLKRSGSGKGGGFKGAEKLASDTDLTLKGGAGASVIRHERVGSWELNDQKNGSALDKDVESGRIERVVSGADYGRRSEEMMDPFGDPVKPLDQV</sequence>
<proteinExistence type="inferred from homology"/>
<dbReference type="PANTHER" id="PTHR11567">
    <property type="entry name" value="ACID PHOSPHATASE-RELATED"/>
    <property type="match status" value="1"/>
</dbReference>
<keyword evidence="6" id="KW-1185">Reference proteome</keyword>
<accession>A0A9P6VMU6</accession>
<evidence type="ECO:0000313" key="6">
    <source>
        <dbReference type="Proteomes" id="UP000785200"/>
    </source>
</evidence>
<dbReference type="OrthoDB" id="258392at2759"/>
<comment type="similarity">
    <text evidence="1">Belongs to the histidine acid phosphatase family.</text>
</comment>
<feature type="transmembrane region" description="Helical" evidence="3">
    <location>
        <begin position="447"/>
        <end position="469"/>
    </location>
</feature>
<feature type="region of interest" description="Disordered" evidence="2">
    <location>
        <begin position="560"/>
        <end position="583"/>
    </location>
</feature>
<dbReference type="Pfam" id="PF00328">
    <property type="entry name" value="His_Phos_2"/>
    <property type="match status" value="1"/>
</dbReference>
<evidence type="ECO:0000313" key="5">
    <source>
        <dbReference type="EMBL" id="KAG0651236.1"/>
    </source>
</evidence>
<protein>
    <recommendedName>
        <fullName evidence="7">Phosphoglycerate mutase-like protein</fullName>
    </recommendedName>
</protein>
<dbReference type="EMBL" id="VNKQ01000004">
    <property type="protein sequence ID" value="KAG0651236.1"/>
    <property type="molecule type" value="Genomic_DNA"/>
</dbReference>
<evidence type="ECO:0008006" key="7">
    <source>
        <dbReference type="Google" id="ProtNLM"/>
    </source>
</evidence>
<dbReference type="Proteomes" id="UP000785200">
    <property type="component" value="Unassembled WGS sequence"/>
</dbReference>
<comment type="caution">
    <text evidence="5">The sequence shown here is derived from an EMBL/GenBank/DDBJ whole genome shotgun (WGS) entry which is preliminary data.</text>
</comment>
<dbReference type="InterPro" id="IPR050645">
    <property type="entry name" value="Histidine_acid_phosphatase"/>
</dbReference>
<feature type="chain" id="PRO_5040224105" description="Phosphoglycerate mutase-like protein" evidence="4">
    <location>
        <begin position="19"/>
        <end position="583"/>
    </location>
</feature>
<evidence type="ECO:0000256" key="1">
    <source>
        <dbReference type="ARBA" id="ARBA00005375"/>
    </source>
</evidence>
<name>A0A9P6VMU6_9HELO</name>
<dbReference type="InterPro" id="IPR029033">
    <property type="entry name" value="His_PPase_superfam"/>
</dbReference>
<evidence type="ECO:0000256" key="2">
    <source>
        <dbReference type="SAM" id="MobiDB-lite"/>
    </source>
</evidence>
<dbReference type="InterPro" id="IPR000560">
    <property type="entry name" value="His_Pase_clade-2"/>
</dbReference>
<gene>
    <name evidence="5" type="ORF">D0Z07_1889</name>
</gene>
<evidence type="ECO:0000256" key="4">
    <source>
        <dbReference type="SAM" id="SignalP"/>
    </source>
</evidence>
<reference evidence="5" key="1">
    <citation type="submission" date="2019-07" db="EMBL/GenBank/DDBJ databases">
        <title>Hyphodiscus hymeniophilus genome sequencing and assembly.</title>
        <authorList>
            <person name="Kramer G."/>
            <person name="Nodwell J."/>
        </authorList>
    </citation>
    <scope>NUCLEOTIDE SEQUENCE</scope>
    <source>
        <strain evidence="5">ATCC 34498</strain>
    </source>
</reference>
<keyword evidence="3" id="KW-0472">Membrane</keyword>
<feature type="signal peptide" evidence="4">
    <location>
        <begin position="1"/>
        <end position="18"/>
    </location>
</feature>
<dbReference type="PANTHER" id="PTHR11567:SF142">
    <property type="entry name" value="PHOSPHOGLYCERATE MUTASE-LIKE PROTEIN"/>
    <property type="match status" value="1"/>
</dbReference>
<organism evidence="5 6">
    <name type="scientific">Hyphodiscus hymeniophilus</name>
    <dbReference type="NCBI Taxonomy" id="353542"/>
    <lineage>
        <taxon>Eukaryota</taxon>
        <taxon>Fungi</taxon>
        <taxon>Dikarya</taxon>
        <taxon>Ascomycota</taxon>
        <taxon>Pezizomycotina</taxon>
        <taxon>Leotiomycetes</taxon>
        <taxon>Helotiales</taxon>
        <taxon>Hyphodiscaceae</taxon>
        <taxon>Hyphodiscus</taxon>
    </lineage>
</organism>
<keyword evidence="3" id="KW-1133">Transmembrane helix</keyword>
<dbReference type="Gene3D" id="3.40.50.1240">
    <property type="entry name" value="Phosphoglycerate mutase-like"/>
    <property type="match status" value="1"/>
</dbReference>
<dbReference type="SUPFAM" id="SSF53254">
    <property type="entry name" value="Phosphoglycerate mutase-like"/>
    <property type="match status" value="1"/>
</dbReference>
<dbReference type="GO" id="GO:0016791">
    <property type="term" value="F:phosphatase activity"/>
    <property type="evidence" value="ECO:0007669"/>
    <property type="project" value="TreeGrafter"/>
</dbReference>
<keyword evidence="3" id="KW-0812">Transmembrane</keyword>